<dbReference type="PROSITE" id="PS01360">
    <property type="entry name" value="ZF_MYND_1"/>
    <property type="match status" value="1"/>
</dbReference>
<keyword evidence="8" id="KW-1185">Reference proteome</keyword>
<dbReference type="InterPro" id="IPR053248">
    <property type="entry name" value="Zinc_finger_MYND_domain"/>
</dbReference>
<dbReference type="GO" id="GO:0008270">
    <property type="term" value="F:zinc ion binding"/>
    <property type="evidence" value="ECO:0007669"/>
    <property type="project" value="UniProtKB-KW"/>
</dbReference>
<evidence type="ECO:0000256" key="5">
    <source>
        <dbReference type="SAM" id="MobiDB-lite"/>
    </source>
</evidence>
<evidence type="ECO:0000313" key="7">
    <source>
        <dbReference type="Ensembl" id="ENSCPBP00000013053.1"/>
    </source>
</evidence>
<dbReference type="AlphaFoldDB" id="A0A8C3FUN0"/>
<name>A0A8C3FUN0_CHRPI</name>
<sequence length="492" mass="54401">MQEADAVSGENEALGRGRPAPPAAEVLQKAHGACLQWHLGPARRHQRHAPPALALRLCPGPHALLRLQRGRPGAVCASRRHAGWRVRFRTGNCNPAAPRHAGSAWLLGNAPLPGNVGRGGSGRMNVQQLVPLALPRGRPLSCELCGGPAQLRCGACRVTYYCDVDHQKADWVSIHEKICQLLIPIRTSFPFFNSEKERKHGMEQLLHRQKHLVDLTHKVAQKFVFEGKHEEAIPAALHSLRFSIDTCGPDSVELVPAYLILAEASTGLGHLTQAEEYLSQAQWIVLKTSDCSNGIQSKLHRNLGLLYAAKGNFEESLYHLATDIYFASCAFGTHDISTSGGYFHMANVFFRQNKMDIADSLYTEVTDIWHAHFSRLIRVQSQTLTSPAEINILSEEEEISEEPLNEAQQAEASQVLNAILDIKEQAPKQQPAKTASVVHALAMLHYLILDLPKAHELGMKAFLIAKQLPNQDASEAIHRLLKLIKSKLCYTK</sequence>
<dbReference type="Gene3D" id="6.10.140.2220">
    <property type="match status" value="1"/>
</dbReference>
<dbReference type="GeneTree" id="ENSGT00390000004248"/>
<accession>A0A8C3FUN0</accession>
<dbReference type="PANTHER" id="PTHR46533">
    <property type="entry name" value="ZINC FINGER MYND DOMAIN-CONTAINING PROTEIN 12"/>
    <property type="match status" value="1"/>
</dbReference>
<dbReference type="Pfam" id="PF01753">
    <property type="entry name" value="zf-MYND"/>
    <property type="match status" value="1"/>
</dbReference>
<dbReference type="InterPro" id="IPR002893">
    <property type="entry name" value="Znf_MYND"/>
</dbReference>
<evidence type="ECO:0000313" key="8">
    <source>
        <dbReference type="Proteomes" id="UP000694380"/>
    </source>
</evidence>
<organism evidence="7 8">
    <name type="scientific">Chrysemys picta bellii</name>
    <name type="common">Western painted turtle</name>
    <name type="synonym">Emys bellii</name>
    <dbReference type="NCBI Taxonomy" id="8478"/>
    <lineage>
        <taxon>Eukaryota</taxon>
        <taxon>Metazoa</taxon>
        <taxon>Chordata</taxon>
        <taxon>Craniata</taxon>
        <taxon>Vertebrata</taxon>
        <taxon>Euteleostomi</taxon>
        <taxon>Archelosauria</taxon>
        <taxon>Testudinata</taxon>
        <taxon>Testudines</taxon>
        <taxon>Cryptodira</taxon>
        <taxon>Durocryptodira</taxon>
        <taxon>Testudinoidea</taxon>
        <taxon>Emydidae</taxon>
        <taxon>Chrysemys</taxon>
    </lineage>
</organism>
<keyword evidence="1" id="KW-0479">Metal-binding</keyword>
<keyword evidence="2 4" id="KW-0863">Zinc-finger</keyword>
<dbReference type="InterPro" id="IPR011990">
    <property type="entry name" value="TPR-like_helical_dom_sf"/>
</dbReference>
<evidence type="ECO:0000259" key="6">
    <source>
        <dbReference type="PROSITE" id="PS50865"/>
    </source>
</evidence>
<gene>
    <name evidence="7" type="primary">ZMYND12</name>
</gene>
<proteinExistence type="predicted"/>
<evidence type="ECO:0000256" key="3">
    <source>
        <dbReference type="ARBA" id="ARBA00022833"/>
    </source>
</evidence>
<dbReference type="SUPFAM" id="SSF48452">
    <property type="entry name" value="TPR-like"/>
    <property type="match status" value="1"/>
</dbReference>
<dbReference type="PROSITE" id="PS50865">
    <property type="entry name" value="ZF_MYND_2"/>
    <property type="match status" value="1"/>
</dbReference>
<dbReference type="GO" id="GO:0007288">
    <property type="term" value="P:sperm axoneme assembly"/>
    <property type="evidence" value="ECO:0007669"/>
    <property type="project" value="Ensembl"/>
</dbReference>
<evidence type="ECO:0000256" key="4">
    <source>
        <dbReference type="PROSITE-ProRule" id="PRU00134"/>
    </source>
</evidence>
<feature type="domain" description="MYND-type" evidence="6">
    <location>
        <begin position="142"/>
        <end position="179"/>
    </location>
</feature>
<evidence type="ECO:0000256" key="1">
    <source>
        <dbReference type="ARBA" id="ARBA00022723"/>
    </source>
</evidence>
<dbReference type="GO" id="GO:0036126">
    <property type="term" value="C:sperm flagellum"/>
    <property type="evidence" value="ECO:0007669"/>
    <property type="project" value="Ensembl"/>
</dbReference>
<feature type="region of interest" description="Disordered" evidence="5">
    <location>
        <begin position="1"/>
        <end position="24"/>
    </location>
</feature>
<keyword evidence="3" id="KW-0862">Zinc</keyword>
<dbReference type="Proteomes" id="UP000694380">
    <property type="component" value="Unplaced"/>
</dbReference>
<reference evidence="7" key="1">
    <citation type="submission" date="2025-08" db="UniProtKB">
        <authorList>
            <consortium name="Ensembl"/>
        </authorList>
    </citation>
    <scope>IDENTIFICATION</scope>
</reference>
<dbReference type="Gene3D" id="1.25.40.10">
    <property type="entry name" value="Tetratricopeptide repeat domain"/>
    <property type="match status" value="1"/>
</dbReference>
<reference evidence="7" key="2">
    <citation type="submission" date="2025-09" db="UniProtKB">
        <authorList>
            <consortium name="Ensembl"/>
        </authorList>
    </citation>
    <scope>IDENTIFICATION</scope>
</reference>
<dbReference type="SUPFAM" id="SSF144232">
    <property type="entry name" value="HIT/MYND zinc finger-like"/>
    <property type="match status" value="1"/>
</dbReference>
<protein>
    <submittedName>
        <fullName evidence="7">Zinc finger MYND-type containing 12</fullName>
    </submittedName>
</protein>
<evidence type="ECO:0000256" key="2">
    <source>
        <dbReference type="ARBA" id="ARBA00022771"/>
    </source>
</evidence>
<dbReference type="Ensembl" id="ENSCPBT00000015517.1">
    <property type="protein sequence ID" value="ENSCPBP00000013053.1"/>
    <property type="gene ID" value="ENSCPBG00000009809.1"/>
</dbReference>
<dbReference type="PANTHER" id="PTHR46533:SF1">
    <property type="entry name" value="ZINC FINGER MYND DOMAIN-CONTAINING PROTEIN 12"/>
    <property type="match status" value="1"/>
</dbReference>